<comment type="caution">
    <text evidence="7">The sequence shown here is derived from an EMBL/GenBank/DDBJ whole genome shotgun (WGS) entry which is preliminary data.</text>
</comment>
<evidence type="ECO:0000313" key="7">
    <source>
        <dbReference type="EMBL" id="KKR32848.1"/>
    </source>
</evidence>
<dbReference type="EMBL" id="LBXN01000030">
    <property type="protein sequence ID" value="KKR32848.1"/>
    <property type="molecule type" value="Genomic_DNA"/>
</dbReference>
<dbReference type="Proteomes" id="UP000034539">
    <property type="component" value="Unassembled WGS sequence"/>
</dbReference>
<dbReference type="FunFam" id="3.40.50.720:FF:000203">
    <property type="entry name" value="D-3-phosphoglycerate dehydrogenase (SerA)"/>
    <property type="match status" value="1"/>
</dbReference>
<evidence type="ECO:0000256" key="1">
    <source>
        <dbReference type="ARBA" id="ARBA00005854"/>
    </source>
</evidence>
<evidence type="ECO:0000256" key="4">
    <source>
        <dbReference type="RuleBase" id="RU003719"/>
    </source>
</evidence>
<organism evidence="7 8">
    <name type="scientific">Candidatus Gottesmanbacteria bacterium GW2011_GWC2_39_8</name>
    <dbReference type="NCBI Taxonomy" id="1618450"/>
    <lineage>
        <taxon>Bacteria</taxon>
        <taxon>Candidatus Gottesmaniibacteriota</taxon>
    </lineage>
</organism>
<protein>
    <submittedName>
        <fullName evidence="7">D-3-phosphoglycerate dehydrogenase</fullName>
    </submittedName>
</protein>
<dbReference type="AlphaFoldDB" id="A0A0G0PY79"/>
<proteinExistence type="inferred from homology"/>
<dbReference type="Pfam" id="PF02826">
    <property type="entry name" value="2-Hacid_dh_C"/>
    <property type="match status" value="1"/>
</dbReference>
<dbReference type="InterPro" id="IPR036291">
    <property type="entry name" value="NAD(P)-bd_dom_sf"/>
</dbReference>
<dbReference type="Gene3D" id="3.40.50.720">
    <property type="entry name" value="NAD(P)-binding Rossmann-like Domain"/>
    <property type="match status" value="2"/>
</dbReference>
<dbReference type="Pfam" id="PF00389">
    <property type="entry name" value="2-Hacid_dh"/>
    <property type="match status" value="1"/>
</dbReference>
<dbReference type="CDD" id="cd12173">
    <property type="entry name" value="PGDH_4"/>
    <property type="match status" value="1"/>
</dbReference>
<dbReference type="PROSITE" id="PS00670">
    <property type="entry name" value="D_2_HYDROXYACID_DH_2"/>
    <property type="match status" value="1"/>
</dbReference>
<dbReference type="SUPFAM" id="SSF52283">
    <property type="entry name" value="Formate/glycerate dehydrogenase catalytic domain-like"/>
    <property type="match status" value="1"/>
</dbReference>
<dbReference type="GO" id="GO:0016616">
    <property type="term" value="F:oxidoreductase activity, acting on the CH-OH group of donors, NAD or NADP as acceptor"/>
    <property type="evidence" value="ECO:0007669"/>
    <property type="project" value="InterPro"/>
</dbReference>
<dbReference type="PATRIC" id="fig|1618450.3.peg.737"/>
<dbReference type="SUPFAM" id="SSF51735">
    <property type="entry name" value="NAD(P)-binding Rossmann-fold domains"/>
    <property type="match status" value="1"/>
</dbReference>
<evidence type="ECO:0000256" key="3">
    <source>
        <dbReference type="ARBA" id="ARBA00023027"/>
    </source>
</evidence>
<comment type="similarity">
    <text evidence="1 4">Belongs to the D-isomer specific 2-hydroxyacid dehydrogenase family.</text>
</comment>
<dbReference type="PANTHER" id="PTHR42789">
    <property type="entry name" value="D-ISOMER SPECIFIC 2-HYDROXYACID DEHYDROGENASE FAMILY PROTEIN (AFU_ORTHOLOGUE AFUA_6G10090)"/>
    <property type="match status" value="1"/>
</dbReference>
<name>A0A0G0PY79_9BACT</name>
<evidence type="ECO:0000259" key="5">
    <source>
        <dbReference type="Pfam" id="PF00389"/>
    </source>
</evidence>
<gene>
    <name evidence="7" type="ORF">UT63_C0030G0006</name>
</gene>
<keyword evidence="3" id="KW-0520">NAD</keyword>
<dbReference type="InterPro" id="IPR006139">
    <property type="entry name" value="D-isomer_2_OHA_DH_cat_dom"/>
</dbReference>
<evidence type="ECO:0000256" key="2">
    <source>
        <dbReference type="ARBA" id="ARBA00023002"/>
    </source>
</evidence>
<accession>A0A0G0PY79</accession>
<evidence type="ECO:0000259" key="6">
    <source>
        <dbReference type="Pfam" id="PF02826"/>
    </source>
</evidence>
<feature type="domain" description="D-isomer specific 2-hydroxyacid dehydrogenase NAD-binding" evidence="6">
    <location>
        <begin position="100"/>
        <end position="274"/>
    </location>
</feature>
<dbReference type="PANTHER" id="PTHR42789:SF1">
    <property type="entry name" value="D-ISOMER SPECIFIC 2-HYDROXYACID DEHYDROGENASE FAMILY PROTEIN (AFU_ORTHOLOGUE AFUA_6G10090)"/>
    <property type="match status" value="1"/>
</dbReference>
<keyword evidence="2 4" id="KW-0560">Oxidoreductase</keyword>
<dbReference type="GO" id="GO:0051287">
    <property type="term" value="F:NAD binding"/>
    <property type="evidence" value="ECO:0007669"/>
    <property type="project" value="InterPro"/>
</dbReference>
<evidence type="ECO:0000313" key="8">
    <source>
        <dbReference type="Proteomes" id="UP000034539"/>
    </source>
</evidence>
<sequence>MKLLLFEKNEIHPEAIKLLKQNGIDVMEIIPNQSEIDAVFIRTYTKINSDFLDIYPNLKFIIRAGVGLDNIDSEECKKKNIRVFNSPGSNSNAVAELVISYILMLLRKMPRQINSLKQGKWRDKEFMGEELKNKIVGLVGCGAIGKLIAKKLENFGVGKFVGFDPFLSEEGLKENNIRKVELEELIKISDIITLHLPLTQETKNLISEKQFSLMKKNAFLINTSRGGIVNEKDLIKTLKEGKISGAALDVFENEPNMNKELLEIENLIATPHIGAYTHEADRAMSVEAVKNFLNFLNPNNG</sequence>
<dbReference type="PROSITE" id="PS00671">
    <property type="entry name" value="D_2_HYDROXYACID_DH_3"/>
    <property type="match status" value="1"/>
</dbReference>
<reference evidence="7 8" key="1">
    <citation type="journal article" date="2015" name="Nature">
        <title>rRNA introns, odd ribosomes, and small enigmatic genomes across a large radiation of phyla.</title>
        <authorList>
            <person name="Brown C.T."/>
            <person name="Hug L.A."/>
            <person name="Thomas B.C."/>
            <person name="Sharon I."/>
            <person name="Castelle C.J."/>
            <person name="Singh A."/>
            <person name="Wilkins M.J."/>
            <person name="Williams K.H."/>
            <person name="Banfield J.F."/>
        </authorList>
    </citation>
    <scope>NUCLEOTIDE SEQUENCE [LARGE SCALE GENOMIC DNA]</scope>
</reference>
<dbReference type="InterPro" id="IPR029753">
    <property type="entry name" value="D-isomer_DH_CS"/>
</dbReference>
<dbReference type="InterPro" id="IPR050857">
    <property type="entry name" value="D-2-hydroxyacid_DH"/>
</dbReference>
<dbReference type="InterPro" id="IPR006140">
    <property type="entry name" value="D-isomer_DH_NAD-bd"/>
</dbReference>
<feature type="domain" description="D-isomer specific 2-hydroxyacid dehydrogenase catalytic" evidence="5">
    <location>
        <begin position="10"/>
        <end position="297"/>
    </location>
</feature>